<dbReference type="EMBL" id="AYSF01000071">
    <property type="protein sequence ID" value="ESU71282.1"/>
    <property type="molecule type" value="Genomic_DNA"/>
</dbReference>
<sequence length="127" mass="14199">MMSQQLSRIEQRAIASLKQLRVAPTHRASSEGNFLFGYKSRQWEYWSVLSMMSQQLSRIEQRAIASLKQLRVAPTHRASSNRLVEEGAAGMLGCPVDDVPAAQQDRATSNSFFETTASCPDASIFFE</sequence>
<comment type="caution">
    <text evidence="1">The sequence shown here is derived from an EMBL/GenBank/DDBJ whole genome shotgun (WGS) entry which is preliminary data.</text>
</comment>
<evidence type="ECO:0000313" key="1">
    <source>
        <dbReference type="EMBL" id="ESU71282.1"/>
    </source>
</evidence>
<accession>A0A7U9J952</accession>
<name>A0A7U9J952_GEOTM</name>
<protein>
    <submittedName>
        <fullName evidence="1">Uncharacterized protein</fullName>
    </submittedName>
</protein>
<evidence type="ECO:0000313" key="2">
    <source>
        <dbReference type="Proteomes" id="UP000018339"/>
    </source>
</evidence>
<keyword evidence="2" id="KW-1185">Reference proteome</keyword>
<organism evidence="1 2">
    <name type="scientific">Geobacillus thermopakistaniensis (strain MAS1)</name>
    <dbReference type="NCBI Taxonomy" id="1408282"/>
    <lineage>
        <taxon>Bacteria</taxon>
        <taxon>Bacillati</taxon>
        <taxon>Bacillota</taxon>
        <taxon>Bacilli</taxon>
        <taxon>Bacillales</taxon>
        <taxon>Anoxybacillaceae</taxon>
        <taxon>Geobacillus</taxon>
    </lineage>
</organism>
<reference evidence="1 2" key="1">
    <citation type="journal article" date="2014" name="Genome Announc.">
        <title>Draft Genome Sequence of Geobacillus thermopakistaniensis Strain MAS1.</title>
        <authorList>
            <person name="Siddiqui M.A."/>
            <person name="Rashid N."/>
            <person name="Ayyampalayam S."/>
            <person name="Whitman W.B."/>
        </authorList>
    </citation>
    <scope>NUCLEOTIDE SEQUENCE [LARGE SCALE GENOMIC DNA]</scope>
    <source>
        <strain evidence="1 2">MAS1</strain>
    </source>
</reference>
<dbReference type="AlphaFoldDB" id="A0A7U9J952"/>
<proteinExistence type="predicted"/>
<dbReference type="Proteomes" id="UP000018339">
    <property type="component" value="Unassembled WGS sequence"/>
</dbReference>
<gene>
    <name evidence="1" type="ORF">T260_14295</name>
</gene>